<dbReference type="InterPro" id="IPR004836">
    <property type="entry name" value="Na_Ca_Ex"/>
</dbReference>
<comment type="subcellular location">
    <subcellularLocation>
        <location evidence="1">Endomembrane system</location>
        <topology evidence="1">Multi-pass membrane protein</topology>
    </subcellularLocation>
</comment>
<accession>A0A2A6BUX5</accession>
<evidence type="ECO:0000313" key="9">
    <source>
        <dbReference type="EnsemblMetazoa" id="PPA43401.1"/>
    </source>
</evidence>
<keyword evidence="8" id="KW-0472">Membrane</keyword>
<dbReference type="AlphaFoldDB" id="A0A2A6BUX5"/>
<keyword evidence="7" id="KW-0406">Ion transport</keyword>
<organism evidence="9 10">
    <name type="scientific">Pristionchus pacificus</name>
    <name type="common">Parasitic nematode worm</name>
    <dbReference type="NCBI Taxonomy" id="54126"/>
    <lineage>
        <taxon>Eukaryota</taxon>
        <taxon>Metazoa</taxon>
        <taxon>Ecdysozoa</taxon>
        <taxon>Nematoda</taxon>
        <taxon>Chromadorea</taxon>
        <taxon>Rhabditida</taxon>
        <taxon>Rhabditina</taxon>
        <taxon>Diplogasteromorpha</taxon>
        <taxon>Diplogasteroidea</taxon>
        <taxon>Neodiplogasteridae</taxon>
        <taxon>Pristionchus</taxon>
    </lineage>
</organism>
<keyword evidence="10" id="KW-1185">Reference proteome</keyword>
<sequence length="142" mass="14864">MLGIKDAVTATTLVALGTSLPDTFASKIAAEQDTTADNAVGSITGCNSVNVFLGLGLPWLVAAIYWRIKGQQFRVDSGDLAHSVSLFTVLSLVCIAVLTARRLIPCLGRGELGGPPVQKIATGALLFGLWISYVVLSSVHSH</sequence>
<dbReference type="GO" id="GO:0012505">
    <property type="term" value="C:endomembrane system"/>
    <property type="evidence" value="ECO:0007669"/>
    <property type="project" value="UniProtKB-SubCell"/>
</dbReference>
<keyword evidence="6" id="KW-1133">Transmembrane helix</keyword>
<evidence type="ECO:0000256" key="2">
    <source>
        <dbReference type="ARBA" id="ARBA00022448"/>
    </source>
</evidence>
<evidence type="ECO:0000256" key="7">
    <source>
        <dbReference type="ARBA" id="ARBA00023065"/>
    </source>
</evidence>
<evidence type="ECO:0000256" key="4">
    <source>
        <dbReference type="ARBA" id="ARBA00022568"/>
    </source>
</evidence>
<evidence type="ECO:0000256" key="3">
    <source>
        <dbReference type="ARBA" id="ARBA00022449"/>
    </source>
</evidence>
<dbReference type="EnsemblMetazoa" id="PPA43401.1">
    <property type="protein sequence ID" value="PPA43401.1"/>
    <property type="gene ID" value="WBGene00281770"/>
</dbReference>
<dbReference type="PANTHER" id="PTHR11878">
    <property type="entry name" value="SODIUM/CALCIUM EXCHANGER"/>
    <property type="match status" value="1"/>
</dbReference>
<reference evidence="10" key="1">
    <citation type="journal article" date="2008" name="Nat. Genet.">
        <title>The Pristionchus pacificus genome provides a unique perspective on nematode lifestyle and parasitism.</title>
        <authorList>
            <person name="Dieterich C."/>
            <person name="Clifton S.W."/>
            <person name="Schuster L.N."/>
            <person name="Chinwalla A."/>
            <person name="Delehaunty K."/>
            <person name="Dinkelacker I."/>
            <person name="Fulton L."/>
            <person name="Fulton R."/>
            <person name="Godfrey J."/>
            <person name="Minx P."/>
            <person name="Mitreva M."/>
            <person name="Roeseler W."/>
            <person name="Tian H."/>
            <person name="Witte H."/>
            <person name="Yang S.P."/>
            <person name="Wilson R.K."/>
            <person name="Sommer R.J."/>
        </authorList>
    </citation>
    <scope>NUCLEOTIDE SEQUENCE [LARGE SCALE GENOMIC DNA]</scope>
    <source>
        <strain evidence="10">PS312</strain>
    </source>
</reference>
<dbReference type="PANTHER" id="PTHR11878:SF76">
    <property type="entry name" value="CALX-BETA DOMAIN-CONTAINING PROTEIN"/>
    <property type="match status" value="1"/>
</dbReference>
<name>A0A2A6BUX5_PRIPA</name>
<evidence type="ECO:0000313" key="10">
    <source>
        <dbReference type="Proteomes" id="UP000005239"/>
    </source>
</evidence>
<keyword evidence="2" id="KW-0813">Transport</keyword>
<keyword evidence="4" id="KW-0106">Calcium</keyword>
<dbReference type="Pfam" id="PF01699">
    <property type="entry name" value="Na_Ca_ex"/>
    <property type="match status" value="1"/>
</dbReference>
<evidence type="ECO:0000256" key="6">
    <source>
        <dbReference type="ARBA" id="ARBA00022989"/>
    </source>
</evidence>
<dbReference type="InterPro" id="IPR051171">
    <property type="entry name" value="CaCA"/>
</dbReference>
<reference evidence="9" key="2">
    <citation type="submission" date="2022-06" db="UniProtKB">
        <authorList>
            <consortium name="EnsemblMetazoa"/>
        </authorList>
    </citation>
    <scope>IDENTIFICATION</scope>
    <source>
        <strain evidence="9">PS312</strain>
    </source>
</reference>
<evidence type="ECO:0000256" key="1">
    <source>
        <dbReference type="ARBA" id="ARBA00004127"/>
    </source>
</evidence>
<evidence type="ECO:0000256" key="5">
    <source>
        <dbReference type="ARBA" id="ARBA00022692"/>
    </source>
</evidence>
<dbReference type="OrthoDB" id="418484at2759"/>
<keyword evidence="3" id="KW-0050">Antiport</keyword>
<dbReference type="PRINTS" id="PR01259">
    <property type="entry name" value="NACAEXCHNGR"/>
</dbReference>
<dbReference type="GO" id="GO:0016020">
    <property type="term" value="C:membrane"/>
    <property type="evidence" value="ECO:0007669"/>
    <property type="project" value="InterPro"/>
</dbReference>
<protein>
    <submittedName>
        <fullName evidence="9">Na_Ca_ex domain-containing protein</fullName>
    </submittedName>
</protein>
<dbReference type="GO" id="GO:0005432">
    <property type="term" value="F:calcium:sodium antiporter activity"/>
    <property type="evidence" value="ECO:0007669"/>
    <property type="project" value="InterPro"/>
</dbReference>
<evidence type="ECO:0000256" key="8">
    <source>
        <dbReference type="ARBA" id="ARBA00023136"/>
    </source>
</evidence>
<dbReference type="Gene3D" id="1.20.1420.30">
    <property type="entry name" value="NCX, central ion-binding region"/>
    <property type="match status" value="1"/>
</dbReference>
<dbReference type="InterPro" id="IPR044880">
    <property type="entry name" value="NCX_ion-bd_dom_sf"/>
</dbReference>
<dbReference type="Proteomes" id="UP000005239">
    <property type="component" value="Unassembled WGS sequence"/>
</dbReference>
<keyword evidence="4" id="KW-0109">Calcium transport</keyword>
<gene>
    <name evidence="9" type="primary">WBGene00281770</name>
</gene>
<proteinExistence type="predicted"/>
<accession>A0A8R1Z867</accession>
<keyword evidence="5" id="KW-0812">Transmembrane</keyword>
<dbReference type="InterPro" id="IPR004837">
    <property type="entry name" value="NaCa_Exmemb"/>
</dbReference>